<dbReference type="GO" id="GO:0006310">
    <property type="term" value="P:DNA recombination"/>
    <property type="evidence" value="ECO:0007669"/>
    <property type="project" value="TreeGrafter"/>
</dbReference>
<evidence type="ECO:0000256" key="1">
    <source>
        <dbReference type="ARBA" id="ARBA00022741"/>
    </source>
</evidence>
<dbReference type="GO" id="GO:0005524">
    <property type="term" value="F:ATP binding"/>
    <property type="evidence" value="ECO:0007669"/>
    <property type="project" value="UniProtKB-KW"/>
</dbReference>
<evidence type="ECO:0000256" key="2">
    <source>
        <dbReference type="ARBA" id="ARBA00022840"/>
    </source>
</evidence>
<proteinExistence type="predicted"/>
<keyword evidence="1" id="KW-0547">Nucleotide-binding</keyword>
<dbReference type="GO" id="GO:0017116">
    <property type="term" value="F:single-stranded DNA helicase activity"/>
    <property type="evidence" value="ECO:0007669"/>
    <property type="project" value="TreeGrafter"/>
</dbReference>
<dbReference type="SMART" id="SM00382">
    <property type="entry name" value="AAA"/>
    <property type="match status" value="1"/>
</dbReference>
<dbReference type="EMBL" id="AMCI01004168">
    <property type="protein sequence ID" value="EJW98648.1"/>
    <property type="molecule type" value="Genomic_DNA"/>
</dbReference>
<accession>J9FVV4</accession>
<feature type="domain" description="AAA+ ATPase" evidence="3">
    <location>
        <begin position="118"/>
        <end position="232"/>
    </location>
</feature>
<keyword evidence="4" id="KW-0378">Hydrolase</keyword>
<dbReference type="PANTHER" id="PTHR43788:SF6">
    <property type="entry name" value="DNA HELICASE B"/>
    <property type="match status" value="1"/>
</dbReference>
<keyword evidence="4" id="KW-0347">Helicase</keyword>
<name>J9FVV4_9ZZZZ</name>
<organism evidence="4">
    <name type="scientific">gut metagenome</name>
    <dbReference type="NCBI Taxonomy" id="749906"/>
    <lineage>
        <taxon>unclassified sequences</taxon>
        <taxon>metagenomes</taxon>
        <taxon>organismal metagenomes</taxon>
    </lineage>
</organism>
<dbReference type="InterPro" id="IPR027417">
    <property type="entry name" value="P-loop_NTPase"/>
</dbReference>
<dbReference type="InterPro" id="IPR050534">
    <property type="entry name" value="Coronavir_polyprotein_1ab"/>
</dbReference>
<gene>
    <name evidence="4" type="ORF">EVA_13245</name>
</gene>
<protein>
    <submittedName>
        <fullName evidence="4">Helicase, RecD/TraA family</fullName>
    </submittedName>
</protein>
<dbReference type="Pfam" id="PF13245">
    <property type="entry name" value="AAA_19"/>
    <property type="match status" value="1"/>
</dbReference>
<dbReference type="Gene3D" id="3.40.50.300">
    <property type="entry name" value="P-loop containing nucleotide triphosphate hydrolases"/>
    <property type="match status" value="2"/>
</dbReference>
<evidence type="ECO:0000259" key="3">
    <source>
        <dbReference type="SMART" id="SM00382"/>
    </source>
</evidence>
<dbReference type="CDD" id="cd17933">
    <property type="entry name" value="DEXSc_RecD-like"/>
    <property type="match status" value="1"/>
</dbReference>
<dbReference type="InterPro" id="IPR003593">
    <property type="entry name" value="AAA+_ATPase"/>
</dbReference>
<feature type="non-terminal residue" evidence="4">
    <location>
        <position position="289"/>
    </location>
</feature>
<feature type="non-terminal residue" evidence="4">
    <location>
        <position position="1"/>
    </location>
</feature>
<reference evidence="4" key="1">
    <citation type="journal article" date="2012" name="PLoS ONE">
        <title>Gene sets for utilization of primary and secondary nutrition supplies in the distal gut of endangered iberian lynx.</title>
        <authorList>
            <person name="Alcaide M."/>
            <person name="Messina E."/>
            <person name="Richter M."/>
            <person name="Bargiela R."/>
            <person name="Peplies J."/>
            <person name="Huws S.A."/>
            <person name="Newbold C.J."/>
            <person name="Golyshin P.N."/>
            <person name="Simon M.A."/>
            <person name="Lopez G."/>
            <person name="Yakimov M.M."/>
            <person name="Ferrer M."/>
        </authorList>
    </citation>
    <scope>NUCLEOTIDE SEQUENCE</scope>
</reference>
<dbReference type="PANTHER" id="PTHR43788">
    <property type="entry name" value="DNA2/NAM7 HELICASE FAMILY MEMBER"/>
    <property type="match status" value="1"/>
</dbReference>
<sequence>CKSGIIYTLNQLANEGHVYAEEEQLIKAALELLEADEAPIREALANMVQSEDLKVEGEAIYLPPFYFAEVGTTNRLLTLLRESEKDLFAKEMDVKALSKETGIEYDEVQLQAIEEAIRSKVMVLTGGPGTGKTTTTQGIIAALKHMGLRILLAAPTGRAAKRMSEATGMEAKTIHRLLEFNPKDGYKRNDENPLEGDALIVDECSMIDIILMNNLMKAIPSSMRVVFVGDIDQLPSVGAGNVLRDIIESEKIPVIRLTRIFRQAQTSRIVMSAHAINQGHFPDTSNGKQ</sequence>
<dbReference type="GO" id="GO:0009338">
    <property type="term" value="C:exodeoxyribonuclease V complex"/>
    <property type="evidence" value="ECO:0007669"/>
    <property type="project" value="TreeGrafter"/>
</dbReference>
<comment type="caution">
    <text evidence="4">The sequence shown here is derived from an EMBL/GenBank/DDBJ whole genome shotgun (WGS) entry which is preliminary data.</text>
</comment>
<dbReference type="AlphaFoldDB" id="J9FVV4"/>
<keyword evidence="2" id="KW-0067">ATP-binding</keyword>
<evidence type="ECO:0000313" key="4">
    <source>
        <dbReference type="EMBL" id="EJW98648.1"/>
    </source>
</evidence>
<dbReference type="SUPFAM" id="SSF52540">
    <property type="entry name" value="P-loop containing nucleoside triphosphate hydrolases"/>
    <property type="match status" value="1"/>
</dbReference>
<dbReference type="Gene3D" id="1.10.10.2220">
    <property type="match status" value="1"/>
</dbReference>